<evidence type="ECO:0000256" key="3">
    <source>
        <dbReference type="ARBA" id="ARBA00022827"/>
    </source>
</evidence>
<evidence type="ECO:0000256" key="2">
    <source>
        <dbReference type="ARBA" id="ARBA00022630"/>
    </source>
</evidence>
<dbReference type="Gene3D" id="3.50.50.60">
    <property type="entry name" value="FAD/NAD(P)-binding domain"/>
    <property type="match status" value="1"/>
</dbReference>
<evidence type="ECO:0000259" key="6">
    <source>
        <dbReference type="Pfam" id="PF01266"/>
    </source>
</evidence>
<comment type="caution">
    <text evidence="7">The sequence shown here is derived from an EMBL/GenBank/DDBJ whole genome shotgun (WGS) entry which is preliminary data.</text>
</comment>
<dbReference type="OrthoDB" id="9801699at2"/>
<dbReference type="AlphaFoldDB" id="A0A547QB76"/>
<dbReference type="GO" id="GO:0005737">
    <property type="term" value="C:cytoplasm"/>
    <property type="evidence" value="ECO:0007669"/>
    <property type="project" value="TreeGrafter"/>
</dbReference>
<keyword evidence="3" id="KW-0274">FAD</keyword>
<dbReference type="PANTHER" id="PTHR43104">
    <property type="entry name" value="L-2-HYDROXYGLUTARATE DEHYDROGENASE, MITOCHONDRIAL"/>
    <property type="match status" value="1"/>
</dbReference>
<dbReference type="InterPro" id="IPR036188">
    <property type="entry name" value="FAD/NAD-bd_sf"/>
</dbReference>
<gene>
    <name evidence="7" type="primary">lhgO</name>
    <name evidence="7" type="ORF">FEV53_00945</name>
</gene>
<keyword evidence="2" id="KW-0285">Flavoprotein</keyword>
<evidence type="ECO:0000256" key="5">
    <source>
        <dbReference type="ARBA" id="ARBA00037941"/>
    </source>
</evidence>
<dbReference type="EMBL" id="VFSV01000001">
    <property type="protein sequence ID" value="TRD23634.1"/>
    <property type="molecule type" value="Genomic_DNA"/>
</dbReference>
<feature type="domain" description="FAD dependent oxidoreductase" evidence="6">
    <location>
        <begin position="3"/>
        <end position="389"/>
    </location>
</feature>
<dbReference type="EC" id="1.1.3.-" evidence="7"/>
<protein>
    <submittedName>
        <fullName evidence="7">L-2-hydroxyglutarate oxidase</fullName>
        <ecNumber evidence="7">1.1.3.-</ecNumber>
    </submittedName>
</protein>
<dbReference type="NCBIfam" id="NF008726">
    <property type="entry name" value="PRK11728.1"/>
    <property type="match status" value="1"/>
</dbReference>
<dbReference type="Gene3D" id="3.30.9.10">
    <property type="entry name" value="D-Amino Acid Oxidase, subunit A, domain 2"/>
    <property type="match status" value="1"/>
</dbReference>
<dbReference type="GO" id="GO:0047545">
    <property type="term" value="F:(S)-2-hydroxyglutarate dehydrogenase activity"/>
    <property type="evidence" value="ECO:0007669"/>
    <property type="project" value="TreeGrafter"/>
</dbReference>
<evidence type="ECO:0000313" key="7">
    <source>
        <dbReference type="EMBL" id="TRD23634.1"/>
    </source>
</evidence>
<dbReference type="InterPro" id="IPR006076">
    <property type="entry name" value="FAD-dep_OxRdtase"/>
</dbReference>
<reference evidence="7 8" key="1">
    <citation type="submission" date="2019-06" db="EMBL/GenBank/DDBJ databases">
        <title>Paenimaribius caenipelagi gen. nov., sp. nov., isolated from a tidal flat.</title>
        <authorList>
            <person name="Yoon J.-H."/>
        </authorList>
    </citation>
    <scope>NUCLEOTIDE SEQUENCE [LARGE SCALE GENOMIC DNA]</scope>
    <source>
        <strain evidence="7 8">JBTF-M29</strain>
    </source>
</reference>
<comment type="cofactor">
    <cofactor evidence="1">
        <name>FAD</name>
        <dbReference type="ChEBI" id="CHEBI:57692"/>
    </cofactor>
</comment>
<accession>A0A547QB76</accession>
<dbReference type="Proteomes" id="UP000318590">
    <property type="component" value="Unassembled WGS sequence"/>
</dbReference>
<name>A0A547QB76_9RHOB</name>
<keyword evidence="8" id="KW-1185">Reference proteome</keyword>
<proteinExistence type="inferred from homology"/>
<sequence length="400" mass="43242">MTDILIVGGGVIGVATALELQSRLPDSSITLLEKESEPARHQSGHNSGVIHAGVYYAPGSLKARFCREGVAATEAFCSEHGIPFDRTGKLIVATSEAEVTRMEALGLRARQNGIVIEDVDEAGLRKMEPHISGLAALYSPSTGITDYGRMTEVMAELFTARGGEIRYGERVISGEETAAHVTVTTDQQSYQAGRVVTCGGLHSDRLIRAFGQEPGYRVVPFRGEFYRLMNQPEDLVSHLIYPVPDPERPFLGVHLTRKIRGGFTVGPNAVLAFKREGYRLRDLSLGDTAQTLSYGGFWRMLAQNAGSAASELTASVSKRAYLARIHKYCARVELRDLAPYPAGVRAQAIAPDGRIIDDFLFVQSERCLHVGNAPSPAATACVPIARHIAGQVLREAPAAA</sequence>
<dbReference type="PANTHER" id="PTHR43104:SF2">
    <property type="entry name" value="L-2-HYDROXYGLUTARATE DEHYDROGENASE, MITOCHONDRIAL"/>
    <property type="match status" value="1"/>
</dbReference>
<organism evidence="7 8">
    <name type="scientific">Palleronia caenipelagi</name>
    <dbReference type="NCBI Taxonomy" id="2489174"/>
    <lineage>
        <taxon>Bacteria</taxon>
        <taxon>Pseudomonadati</taxon>
        <taxon>Pseudomonadota</taxon>
        <taxon>Alphaproteobacteria</taxon>
        <taxon>Rhodobacterales</taxon>
        <taxon>Roseobacteraceae</taxon>
        <taxon>Palleronia</taxon>
    </lineage>
</organism>
<dbReference type="Pfam" id="PF01266">
    <property type="entry name" value="DAO"/>
    <property type="match status" value="1"/>
</dbReference>
<evidence type="ECO:0000256" key="1">
    <source>
        <dbReference type="ARBA" id="ARBA00001974"/>
    </source>
</evidence>
<dbReference type="SUPFAM" id="SSF51905">
    <property type="entry name" value="FAD/NAD(P)-binding domain"/>
    <property type="match status" value="1"/>
</dbReference>
<evidence type="ECO:0000256" key="4">
    <source>
        <dbReference type="ARBA" id="ARBA00023002"/>
    </source>
</evidence>
<keyword evidence="4 7" id="KW-0560">Oxidoreductase</keyword>
<evidence type="ECO:0000313" key="8">
    <source>
        <dbReference type="Proteomes" id="UP000318590"/>
    </source>
</evidence>
<comment type="similarity">
    <text evidence="5">Belongs to the L2HGDH family.</text>
</comment>